<accession>A0A6C2YKH0</accession>
<dbReference type="PANTHER" id="PTHR36932:SF1">
    <property type="entry name" value="CAPSULAR POLYSACCHARIDE BIOSYNTHESIS PROTEIN"/>
    <property type="match status" value="1"/>
</dbReference>
<dbReference type="Proteomes" id="UP000464378">
    <property type="component" value="Chromosome"/>
</dbReference>
<keyword evidence="1" id="KW-0436">Ligase</keyword>
<proteinExistence type="predicted"/>
<evidence type="ECO:0008006" key="3">
    <source>
        <dbReference type="Google" id="ProtNLM"/>
    </source>
</evidence>
<evidence type="ECO:0000313" key="2">
    <source>
        <dbReference type="Proteomes" id="UP000464378"/>
    </source>
</evidence>
<dbReference type="EMBL" id="LR586016">
    <property type="protein sequence ID" value="VIP01605.1"/>
    <property type="molecule type" value="Genomic_DNA"/>
</dbReference>
<protein>
    <recommendedName>
        <fullName evidence="3">AMP-dependent synthetase/ligase domain-containing protein</fullName>
    </recommendedName>
</protein>
<dbReference type="AlphaFoldDB" id="A0A6C2YKH0"/>
<dbReference type="InterPro" id="IPR042099">
    <property type="entry name" value="ANL_N_sf"/>
</dbReference>
<sequence>MASDRSGRELDESQRFPRLTATGRDFLHQLREDPAAPRWNWPAGEQLDDAGLEQVRRFASHLQETPPLPPGQQPSWLGDFVAFCLAEVPFYRRRTPAGTPFAWIPSCSRDDLAPQVWAFVPDSQSLDSLICFSSSGVTGHPAKMPSSPATVACGIPLLEAAMRPAGVAFPRGAGRMALTNVAAFPEAYTTASVISYLDEAGYCRVNLDRSDWRNPDDPRQYLERWASPAILGDPVALEVLMGMDLRTAPQWIASCTTTLSPAFAEQLQRHFGCPVADVIALTEVGILASGQPGKHRILPPDVYVEILADQDEPCPPGVRGEVTLTGGRNPHAPLLRYRTGDVAALDWVDGWPTLIDFQGRRAVQYLLPDGRSVHSMAVARCLGQFALSQYRVFQAADGEIRVGLRGPAQPAEVFAALRELFGPQVKLVAEPLLPIRSGTIKVRAFESELDRRI</sequence>
<dbReference type="KEGG" id="tim:GMBLW1_23550"/>
<keyword evidence="2" id="KW-1185">Reference proteome</keyword>
<dbReference type="InterPro" id="IPR053158">
    <property type="entry name" value="CapK_Type1_Caps_Biosynth"/>
</dbReference>
<organism evidence="1">
    <name type="scientific">Tuwongella immobilis</name>
    <dbReference type="NCBI Taxonomy" id="692036"/>
    <lineage>
        <taxon>Bacteria</taxon>
        <taxon>Pseudomonadati</taxon>
        <taxon>Planctomycetota</taxon>
        <taxon>Planctomycetia</taxon>
        <taxon>Gemmatales</taxon>
        <taxon>Gemmataceae</taxon>
        <taxon>Tuwongella</taxon>
    </lineage>
</organism>
<dbReference type="SUPFAM" id="SSF56801">
    <property type="entry name" value="Acetyl-CoA synthetase-like"/>
    <property type="match status" value="1"/>
</dbReference>
<dbReference type="EMBL" id="LR593887">
    <property type="protein sequence ID" value="VTR98904.1"/>
    <property type="molecule type" value="Genomic_DNA"/>
</dbReference>
<gene>
    <name evidence="1" type="ORF">GMBLW1_23550</name>
</gene>
<dbReference type="PANTHER" id="PTHR36932">
    <property type="entry name" value="CAPSULAR POLYSACCHARIDE BIOSYNTHESIS PROTEIN"/>
    <property type="match status" value="1"/>
</dbReference>
<dbReference type="GO" id="GO:0016874">
    <property type="term" value="F:ligase activity"/>
    <property type="evidence" value="ECO:0007669"/>
    <property type="project" value="UniProtKB-KW"/>
</dbReference>
<reference evidence="1" key="1">
    <citation type="submission" date="2019-04" db="EMBL/GenBank/DDBJ databases">
        <authorList>
            <consortium name="Science for Life Laboratories"/>
        </authorList>
    </citation>
    <scope>NUCLEOTIDE SEQUENCE</scope>
    <source>
        <strain evidence="1">MBLW1</strain>
    </source>
</reference>
<dbReference type="RefSeq" id="WP_162656786.1">
    <property type="nucleotide sequence ID" value="NZ_LR593887.1"/>
</dbReference>
<dbReference type="Gene3D" id="3.40.50.12780">
    <property type="entry name" value="N-terminal domain of ligase-like"/>
    <property type="match status" value="1"/>
</dbReference>
<name>A0A6C2YKH0_9BACT</name>
<evidence type="ECO:0000313" key="1">
    <source>
        <dbReference type="EMBL" id="VIP01605.1"/>
    </source>
</evidence>
<dbReference type="InParanoid" id="A0A6C2YKH0"/>